<reference evidence="1 2" key="1">
    <citation type="journal article" date="2015" name="Biotechnol. Biofuels">
        <title>Enhanced degradation of softwood versus hardwood by the white-rot fungus Pycnoporus coccineus.</title>
        <authorList>
            <person name="Couturier M."/>
            <person name="Navarro D."/>
            <person name="Chevret D."/>
            <person name="Henrissat B."/>
            <person name="Piumi F."/>
            <person name="Ruiz-Duenas F.J."/>
            <person name="Martinez A.T."/>
            <person name="Grigoriev I.V."/>
            <person name="Riley R."/>
            <person name="Lipzen A."/>
            <person name="Berrin J.G."/>
            <person name="Master E.R."/>
            <person name="Rosso M.N."/>
        </authorList>
    </citation>
    <scope>NUCLEOTIDE SEQUENCE [LARGE SCALE GENOMIC DNA]</scope>
    <source>
        <strain evidence="1 2">BRFM310</strain>
    </source>
</reference>
<accession>A0A1Y2IH52</accession>
<evidence type="ECO:0000313" key="2">
    <source>
        <dbReference type="Proteomes" id="UP000193067"/>
    </source>
</evidence>
<dbReference type="Proteomes" id="UP000193067">
    <property type="component" value="Unassembled WGS sequence"/>
</dbReference>
<dbReference type="EMBL" id="KZ084118">
    <property type="protein sequence ID" value="OSD00448.1"/>
    <property type="molecule type" value="Genomic_DNA"/>
</dbReference>
<name>A0A1Y2IH52_TRAC3</name>
<dbReference type="STRING" id="1353009.A0A1Y2IH52"/>
<organism evidence="1 2">
    <name type="scientific">Trametes coccinea (strain BRFM310)</name>
    <name type="common">Pycnoporus coccineus</name>
    <dbReference type="NCBI Taxonomy" id="1353009"/>
    <lineage>
        <taxon>Eukaryota</taxon>
        <taxon>Fungi</taxon>
        <taxon>Dikarya</taxon>
        <taxon>Basidiomycota</taxon>
        <taxon>Agaricomycotina</taxon>
        <taxon>Agaricomycetes</taxon>
        <taxon>Polyporales</taxon>
        <taxon>Polyporaceae</taxon>
        <taxon>Trametes</taxon>
    </lineage>
</organism>
<evidence type="ECO:0000313" key="1">
    <source>
        <dbReference type="EMBL" id="OSD00448.1"/>
    </source>
</evidence>
<dbReference type="OrthoDB" id="2752819at2759"/>
<protein>
    <recommendedName>
        <fullName evidence="3">F-box domain-containing protein</fullName>
    </recommendedName>
</protein>
<evidence type="ECO:0008006" key="3">
    <source>
        <dbReference type="Google" id="ProtNLM"/>
    </source>
</evidence>
<dbReference type="Gene3D" id="3.80.10.10">
    <property type="entry name" value="Ribonuclease Inhibitor"/>
    <property type="match status" value="1"/>
</dbReference>
<sequence>MATDAGTTGSPHPIWTIAEVIREIMQQNAHDRESLACCARVSRAFSGPALEVLWAEQHGLQALFALMPRSIRKVPVGTEHEDFPFDVKIYSFVLVDDIREDEWARMVDYARLVRRYVGDRALVDGLCASVLLQKLAGQPLLPRLKRLEWKLPFDQSAPLALFLSPMLQSVHLDLLEGGTARFVHDQHPDPTASEYAYGSALHLIRSRAPNLESVHMWTSGFGCAIDRLADFHNLRTLKLELVRKPELVLRTASTLPGLKELSIFFSGSPNEQAGPPLDETCLPTLNCLKLGGVGRTVVSFVSAVRAPQLHAVRLGFTAIEQEWKDCVERVVSAFGQTLREVDFDVEDSYDDPDPYSFDGWFSPLYRLRHLLVVSIGSMFETPFIITTQDVENMASAWPDLRALLVPSVAEDPPPAFCITALESIAEKCPQLQLLAIPVPDPGPLSGAEERDVPFEQTNMQEIRLLAGTWSTDVHGKCKAYLKKLFPNAEAWSFEDEFDMEEE</sequence>
<proteinExistence type="predicted"/>
<dbReference type="SUPFAM" id="SSF52047">
    <property type="entry name" value="RNI-like"/>
    <property type="match status" value="1"/>
</dbReference>
<keyword evidence="2" id="KW-1185">Reference proteome</keyword>
<dbReference type="AlphaFoldDB" id="A0A1Y2IH52"/>
<dbReference type="InterPro" id="IPR032675">
    <property type="entry name" value="LRR_dom_sf"/>
</dbReference>
<gene>
    <name evidence="1" type="ORF">PYCCODRAFT_1437302</name>
</gene>